<protein>
    <submittedName>
        <fullName evidence="1">Uncharacterized protein</fullName>
    </submittedName>
</protein>
<accession>A0AAE0VI29</accession>
<reference evidence="1" key="1">
    <citation type="journal article" date="2021" name="Genome Biol. Evol.">
        <title>A High-Quality Reference Genome for a Parasitic Bivalve with Doubly Uniparental Inheritance (Bivalvia: Unionida).</title>
        <authorList>
            <person name="Smith C.H."/>
        </authorList>
    </citation>
    <scope>NUCLEOTIDE SEQUENCE</scope>
    <source>
        <strain evidence="1">CHS0354</strain>
    </source>
</reference>
<name>A0AAE0VI29_9BIVA</name>
<dbReference type="AlphaFoldDB" id="A0AAE0VI29"/>
<comment type="caution">
    <text evidence="1">The sequence shown here is derived from an EMBL/GenBank/DDBJ whole genome shotgun (WGS) entry which is preliminary data.</text>
</comment>
<keyword evidence="2" id="KW-1185">Reference proteome</keyword>
<dbReference type="Proteomes" id="UP001195483">
    <property type="component" value="Unassembled WGS sequence"/>
</dbReference>
<sequence>MTKRQNRVRVPPEHLAQIHGVTPPDFEIWRGDTVSLPHWVTQTLATPLVTRSHYCLRLSVHSPC</sequence>
<gene>
    <name evidence="1" type="ORF">CHS0354_037396</name>
</gene>
<reference evidence="1" key="3">
    <citation type="submission" date="2023-05" db="EMBL/GenBank/DDBJ databases">
        <authorList>
            <person name="Smith C.H."/>
        </authorList>
    </citation>
    <scope>NUCLEOTIDE SEQUENCE</scope>
    <source>
        <strain evidence="1">CHS0354</strain>
        <tissue evidence="1">Mantle</tissue>
    </source>
</reference>
<proteinExistence type="predicted"/>
<evidence type="ECO:0000313" key="1">
    <source>
        <dbReference type="EMBL" id="KAK3578431.1"/>
    </source>
</evidence>
<evidence type="ECO:0000313" key="2">
    <source>
        <dbReference type="Proteomes" id="UP001195483"/>
    </source>
</evidence>
<dbReference type="EMBL" id="JAEAOA010002189">
    <property type="protein sequence ID" value="KAK3578431.1"/>
    <property type="molecule type" value="Genomic_DNA"/>
</dbReference>
<reference evidence="1" key="2">
    <citation type="journal article" date="2021" name="Genome Biol. Evol.">
        <title>Developing a high-quality reference genome for a parasitic bivalve with doubly uniparental inheritance (Bivalvia: Unionida).</title>
        <authorList>
            <person name="Smith C.H."/>
        </authorList>
    </citation>
    <scope>NUCLEOTIDE SEQUENCE</scope>
    <source>
        <strain evidence="1">CHS0354</strain>
        <tissue evidence="1">Mantle</tissue>
    </source>
</reference>
<organism evidence="1 2">
    <name type="scientific">Potamilus streckersoni</name>
    <dbReference type="NCBI Taxonomy" id="2493646"/>
    <lineage>
        <taxon>Eukaryota</taxon>
        <taxon>Metazoa</taxon>
        <taxon>Spiralia</taxon>
        <taxon>Lophotrochozoa</taxon>
        <taxon>Mollusca</taxon>
        <taxon>Bivalvia</taxon>
        <taxon>Autobranchia</taxon>
        <taxon>Heteroconchia</taxon>
        <taxon>Palaeoheterodonta</taxon>
        <taxon>Unionida</taxon>
        <taxon>Unionoidea</taxon>
        <taxon>Unionidae</taxon>
        <taxon>Ambleminae</taxon>
        <taxon>Lampsilini</taxon>
        <taxon>Potamilus</taxon>
    </lineage>
</organism>